<dbReference type="PANTHER" id="PTHR33446:SF2">
    <property type="entry name" value="PROTEIN TONB"/>
    <property type="match status" value="1"/>
</dbReference>
<keyword evidence="9 11" id="KW-0472">Membrane</keyword>
<dbReference type="Gene3D" id="3.30.1150.10">
    <property type="match status" value="1"/>
</dbReference>
<feature type="region of interest" description="Disordered" evidence="10">
    <location>
        <begin position="84"/>
        <end position="106"/>
    </location>
</feature>
<evidence type="ECO:0000256" key="11">
    <source>
        <dbReference type="SAM" id="Phobius"/>
    </source>
</evidence>
<feature type="domain" description="TonB C-terminal" evidence="12">
    <location>
        <begin position="189"/>
        <end position="286"/>
    </location>
</feature>
<evidence type="ECO:0000256" key="3">
    <source>
        <dbReference type="ARBA" id="ARBA00022448"/>
    </source>
</evidence>
<dbReference type="InterPro" id="IPR006260">
    <property type="entry name" value="TonB/TolA_C"/>
</dbReference>
<keyword evidence="4" id="KW-1003">Cell membrane</keyword>
<evidence type="ECO:0000256" key="6">
    <source>
        <dbReference type="ARBA" id="ARBA00022692"/>
    </source>
</evidence>
<evidence type="ECO:0000256" key="8">
    <source>
        <dbReference type="ARBA" id="ARBA00022989"/>
    </source>
</evidence>
<evidence type="ECO:0000313" key="14">
    <source>
        <dbReference type="Proteomes" id="UP001596996"/>
    </source>
</evidence>
<dbReference type="InterPro" id="IPR037682">
    <property type="entry name" value="TonB_C"/>
</dbReference>
<feature type="region of interest" description="Disordered" evidence="10">
    <location>
        <begin position="135"/>
        <end position="181"/>
    </location>
</feature>
<evidence type="ECO:0000256" key="9">
    <source>
        <dbReference type="ARBA" id="ARBA00023136"/>
    </source>
</evidence>
<comment type="caution">
    <text evidence="13">The sequence shown here is derived from an EMBL/GenBank/DDBJ whole genome shotgun (WGS) entry which is preliminary data.</text>
</comment>
<keyword evidence="3" id="KW-0813">Transport</keyword>
<reference evidence="14" key="1">
    <citation type="journal article" date="2019" name="Int. J. Syst. Evol. Microbiol.">
        <title>The Global Catalogue of Microorganisms (GCM) 10K type strain sequencing project: providing services to taxonomists for standard genome sequencing and annotation.</title>
        <authorList>
            <consortium name="The Broad Institute Genomics Platform"/>
            <consortium name="The Broad Institute Genome Sequencing Center for Infectious Disease"/>
            <person name="Wu L."/>
            <person name="Ma J."/>
        </authorList>
    </citation>
    <scope>NUCLEOTIDE SEQUENCE [LARGE SCALE GENOMIC DNA]</scope>
    <source>
        <strain evidence="14">CCUG 61707</strain>
    </source>
</reference>
<dbReference type="NCBIfam" id="TIGR01352">
    <property type="entry name" value="tonB_Cterm"/>
    <property type="match status" value="1"/>
</dbReference>
<keyword evidence="6 11" id="KW-0812">Transmembrane</keyword>
<evidence type="ECO:0000313" key="13">
    <source>
        <dbReference type="EMBL" id="MFD0966666.1"/>
    </source>
</evidence>
<evidence type="ECO:0000256" key="10">
    <source>
        <dbReference type="SAM" id="MobiDB-lite"/>
    </source>
</evidence>
<evidence type="ECO:0000256" key="2">
    <source>
        <dbReference type="ARBA" id="ARBA00006555"/>
    </source>
</evidence>
<feature type="compositionally biased region" description="Basic residues" evidence="10">
    <location>
        <begin position="135"/>
        <end position="144"/>
    </location>
</feature>
<comment type="subcellular location">
    <subcellularLocation>
        <location evidence="1">Cell inner membrane</location>
        <topology evidence="1">Single-pass membrane protein</topology>
        <orientation evidence="1">Periplasmic side</orientation>
    </subcellularLocation>
</comment>
<comment type="similarity">
    <text evidence="2">Belongs to the TonB family.</text>
</comment>
<feature type="compositionally biased region" description="Polar residues" evidence="10">
    <location>
        <begin position="145"/>
        <end position="170"/>
    </location>
</feature>
<evidence type="ECO:0000256" key="5">
    <source>
        <dbReference type="ARBA" id="ARBA00022519"/>
    </source>
</evidence>
<evidence type="ECO:0000256" key="1">
    <source>
        <dbReference type="ARBA" id="ARBA00004383"/>
    </source>
</evidence>
<proteinExistence type="inferred from homology"/>
<dbReference type="PROSITE" id="PS52015">
    <property type="entry name" value="TONB_CTD"/>
    <property type="match status" value="1"/>
</dbReference>
<dbReference type="RefSeq" id="WP_380821250.1">
    <property type="nucleotide sequence ID" value="NZ_JBHTJN010000012.1"/>
</dbReference>
<accession>A0ABW3I9R3</accession>
<evidence type="ECO:0000256" key="7">
    <source>
        <dbReference type="ARBA" id="ARBA00022927"/>
    </source>
</evidence>
<protein>
    <submittedName>
        <fullName evidence="13">Energy transducer TonB</fullName>
    </submittedName>
</protein>
<dbReference type="EMBL" id="JBHTJN010000012">
    <property type="protein sequence ID" value="MFD0966666.1"/>
    <property type="molecule type" value="Genomic_DNA"/>
</dbReference>
<keyword evidence="5" id="KW-0997">Cell inner membrane</keyword>
<keyword evidence="8 11" id="KW-1133">Transmembrane helix</keyword>
<gene>
    <name evidence="13" type="ORF">ACFQ02_07425</name>
</gene>
<dbReference type="SUPFAM" id="SSF74653">
    <property type="entry name" value="TolA/TonB C-terminal domain"/>
    <property type="match status" value="1"/>
</dbReference>
<dbReference type="Pfam" id="PF03544">
    <property type="entry name" value="TonB_C"/>
    <property type="match status" value="1"/>
</dbReference>
<evidence type="ECO:0000256" key="4">
    <source>
        <dbReference type="ARBA" id="ARBA00022475"/>
    </source>
</evidence>
<keyword evidence="14" id="KW-1185">Reference proteome</keyword>
<evidence type="ECO:0000259" key="12">
    <source>
        <dbReference type="PROSITE" id="PS52015"/>
    </source>
</evidence>
<name>A0ABW3I9R3_9PAST</name>
<feature type="transmembrane region" description="Helical" evidence="11">
    <location>
        <begin position="14"/>
        <end position="33"/>
    </location>
</feature>
<organism evidence="13 14">
    <name type="scientific">Seminibacterium arietis</name>
    <dbReference type="NCBI Taxonomy" id="1173502"/>
    <lineage>
        <taxon>Bacteria</taxon>
        <taxon>Pseudomonadati</taxon>
        <taxon>Pseudomonadota</taxon>
        <taxon>Gammaproteobacteria</taxon>
        <taxon>Pasteurellales</taxon>
        <taxon>Pasteurellaceae</taxon>
        <taxon>Seminibacterium</taxon>
    </lineage>
</organism>
<sequence length="286" mass="31967">MRNNPLFSNLGSKWLVSIILSSLLHGAIFYYFFFKKEIKPAPLVASAVIVEFSNPPQSISIIHDLPIGPLQNIAVAQMIESSAPTREQKMEDLPTVEQESPQDVTPEIIVEKKETKKKQNKKTLKQDNIVKKLNHPNKVKKKALQNKSSPITQAGSSGAETATAPPTGNSDKIAAEFNSSGNSNDILANWRGLIKSRLERSLKYPEQALRKRWKGKPKIRILIDREGKVISVEIDRSSGKREFDIEAVNNAKRSSPLPKPPAELIKDKSTLSLTVPISFDYEKHRL</sequence>
<dbReference type="Proteomes" id="UP001596996">
    <property type="component" value="Unassembled WGS sequence"/>
</dbReference>
<dbReference type="InterPro" id="IPR051045">
    <property type="entry name" value="TonB-dependent_transducer"/>
</dbReference>
<dbReference type="PANTHER" id="PTHR33446">
    <property type="entry name" value="PROTEIN TONB-RELATED"/>
    <property type="match status" value="1"/>
</dbReference>
<keyword evidence="7" id="KW-0653">Protein transport</keyword>